<gene>
    <name evidence="3" type="ORF">KYX84_11340</name>
</gene>
<dbReference type="AlphaFoldDB" id="A0AAW4QKU7"/>
<dbReference type="Pfam" id="PF00534">
    <property type="entry name" value="Glycos_transf_1"/>
    <property type="match status" value="1"/>
</dbReference>
<dbReference type="GO" id="GO:0009103">
    <property type="term" value="P:lipopolysaccharide biosynthetic process"/>
    <property type="evidence" value="ECO:0007669"/>
    <property type="project" value="TreeGrafter"/>
</dbReference>
<evidence type="ECO:0000313" key="4">
    <source>
        <dbReference type="Proteomes" id="UP000704433"/>
    </source>
</evidence>
<name>A0AAW4QKU7_9ENTE</name>
<dbReference type="PANTHER" id="PTHR46401:SF2">
    <property type="entry name" value="GLYCOSYLTRANSFERASE WBBK-RELATED"/>
    <property type="match status" value="1"/>
</dbReference>
<dbReference type="EMBL" id="JAIFOD010000049">
    <property type="protein sequence ID" value="MBX4194756.1"/>
    <property type="molecule type" value="Genomic_DNA"/>
</dbReference>
<accession>A0AAW4QKU7</accession>
<comment type="caution">
    <text evidence="3">The sequence shown here is derived from an EMBL/GenBank/DDBJ whole genome shotgun (WGS) entry which is preliminary data.</text>
</comment>
<evidence type="ECO:0000313" key="3">
    <source>
        <dbReference type="EMBL" id="MBX4194756.1"/>
    </source>
</evidence>
<protein>
    <submittedName>
        <fullName evidence="3">Glycosyltransferase family 4 protein</fullName>
    </submittedName>
</protein>
<dbReference type="CDD" id="cd03801">
    <property type="entry name" value="GT4_PimA-like"/>
    <property type="match status" value="1"/>
</dbReference>
<dbReference type="GO" id="GO:0016757">
    <property type="term" value="F:glycosyltransferase activity"/>
    <property type="evidence" value="ECO:0007669"/>
    <property type="project" value="InterPro"/>
</dbReference>
<feature type="domain" description="Glycosyl transferase family 1" evidence="2">
    <location>
        <begin position="190"/>
        <end position="340"/>
    </location>
</feature>
<organism evidence="3 4">
    <name type="scientific">Enterococcus lactis</name>
    <dbReference type="NCBI Taxonomy" id="357441"/>
    <lineage>
        <taxon>Bacteria</taxon>
        <taxon>Bacillati</taxon>
        <taxon>Bacillota</taxon>
        <taxon>Bacilli</taxon>
        <taxon>Lactobacillales</taxon>
        <taxon>Enterococcaceae</taxon>
        <taxon>Enterococcus</taxon>
    </lineage>
</organism>
<evidence type="ECO:0000256" key="1">
    <source>
        <dbReference type="ARBA" id="ARBA00022679"/>
    </source>
</evidence>
<dbReference type="PANTHER" id="PTHR46401">
    <property type="entry name" value="GLYCOSYLTRANSFERASE WBBK-RELATED"/>
    <property type="match status" value="1"/>
</dbReference>
<dbReference type="InterPro" id="IPR001296">
    <property type="entry name" value="Glyco_trans_1"/>
</dbReference>
<dbReference type="RefSeq" id="WP_142431611.1">
    <property type="nucleotide sequence ID" value="NZ_CP194749.1"/>
</dbReference>
<keyword evidence="1" id="KW-0808">Transferase</keyword>
<evidence type="ECO:0000259" key="2">
    <source>
        <dbReference type="Pfam" id="PF00534"/>
    </source>
</evidence>
<dbReference type="SUPFAM" id="SSF53756">
    <property type="entry name" value="UDP-Glycosyltransferase/glycogen phosphorylase"/>
    <property type="match status" value="1"/>
</dbReference>
<proteinExistence type="predicted"/>
<sequence length="369" mass="43588">MIYVAEWDKEKKKTWSGTTYGLLQALKRKTDITEIDSRSHTDIIQIYNIIGSLIKYNKFEKNLNFNQFYQKNNEKYIQKKFSKEKQEELCLQIGDIATIENSFIYQDLSISLLLYYKKIDKESFYYSGFQNLSEYELKKRHQIQIERYEHAKYIFTMSKYLRDFLINHEGMSKDKVIHVGGGINLPSNDDKSLNIKNRRRILFVGRDFKRKGGDLVVESYKLLRKTKFYNLELYIAGPTKIDKRFLGEGIYFLGDISSEKLSYYFNLCDIFCMPSKFEAYGLAFIEALSYGLPCIGVNKFEMPYFIKEGYNGFLLENMNSEIELAEKIETLLISDEIFENTKKHKSLYKEEFSWDAVATRIISKINRES</sequence>
<reference evidence="3" key="1">
    <citation type="journal article" date="2022" name="J. Anim. Sci.">
        <title>Whole genome sequence analyses-based assessment of virulence potential and antimicrobial susceptibilities and resistance of Enterococcus faecium strains isolated from commercial swine and cattle probiotic products.</title>
        <authorList>
            <person name="Shridhar P.B."/>
            <person name="Amachawadi R.G."/>
            <person name="Tokach M."/>
            <person name="Patel I."/>
            <person name="Gangiredla J."/>
            <person name="Mammel M."/>
            <person name="Nagaraja T.G."/>
        </authorList>
    </citation>
    <scope>NUCLEOTIDE SEQUENCE</scope>
    <source>
        <strain evidence="3">EF216</strain>
    </source>
</reference>
<dbReference type="Gene3D" id="3.40.50.2000">
    <property type="entry name" value="Glycogen Phosphorylase B"/>
    <property type="match status" value="2"/>
</dbReference>
<dbReference type="Proteomes" id="UP000704433">
    <property type="component" value="Unassembled WGS sequence"/>
</dbReference>